<keyword evidence="6 8" id="KW-1133">Transmembrane helix</keyword>
<dbReference type="InterPro" id="IPR038770">
    <property type="entry name" value="Na+/solute_symporter_sf"/>
</dbReference>
<proteinExistence type="inferred from homology"/>
<comment type="subcellular location">
    <subcellularLocation>
        <location evidence="1">Cell membrane</location>
        <topology evidence="1">Multi-pass membrane protein</topology>
    </subcellularLocation>
</comment>
<feature type="transmembrane region" description="Helical" evidence="8">
    <location>
        <begin position="229"/>
        <end position="251"/>
    </location>
</feature>
<dbReference type="Proteomes" id="UP001477870">
    <property type="component" value="Unassembled WGS sequence"/>
</dbReference>
<keyword evidence="10" id="KW-1185">Reference proteome</keyword>
<feature type="transmembrane region" description="Helical" evidence="8">
    <location>
        <begin position="290"/>
        <end position="313"/>
    </location>
</feature>
<evidence type="ECO:0000256" key="5">
    <source>
        <dbReference type="ARBA" id="ARBA00022692"/>
    </source>
</evidence>
<evidence type="ECO:0000256" key="4">
    <source>
        <dbReference type="ARBA" id="ARBA00022475"/>
    </source>
</evidence>
<dbReference type="InterPro" id="IPR004776">
    <property type="entry name" value="Mem_transp_PIN-like"/>
</dbReference>
<feature type="transmembrane region" description="Helical" evidence="8">
    <location>
        <begin position="193"/>
        <end position="217"/>
    </location>
</feature>
<evidence type="ECO:0000313" key="10">
    <source>
        <dbReference type="Proteomes" id="UP001477870"/>
    </source>
</evidence>
<dbReference type="Gene3D" id="1.20.1530.20">
    <property type="match status" value="1"/>
</dbReference>
<dbReference type="RefSeq" id="WP_342848764.1">
    <property type="nucleotide sequence ID" value="NZ_JBBMQO010000007.1"/>
</dbReference>
<evidence type="ECO:0000256" key="3">
    <source>
        <dbReference type="ARBA" id="ARBA00022448"/>
    </source>
</evidence>
<evidence type="ECO:0000313" key="9">
    <source>
        <dbReference type="EMBL" id="MEM5502444.1"/>
    </source>
</evidence>
<evidence type="ECO:0000256" key="8">
    <source>
        <dbReference type="SAM" id="Phobius"/>
    </source>
</evidence>
<keyword evidence="7 8" id="KW-0472">Membrane</keyword>
<comment type="caution">
    <text evidence="9">The sequence shown here is derived from an EMBL/GenBank/DDBJ whole genome shotgun (WGS) entry which is preliminary data.</text>
</comment>
<feature type="transmembrane region" description="Helical" evidence="8">
    <location>
        <begin position="95"/>
        <end position="115"/>
    </location>
</feature>
<keyword evidence="4" id="KW-1003">Cell membrane</keyword>
<accession>A0ABU9T8I4</accession>
<evidence type="ECO:0000256" key="1">
    <source>
        <dbReference type="ARBA" id="ARBA00004651"/>
    </source>
</evidence>
<comment type="similarity">
    <text evidence="2">Belongs to the auxin efflux carrier (TC 2.A.69) family.</text>
</comment>
<feature type="transmembrane region" description="Helical" evidence="8">
    <location>
        <begin position="257"/>
        <end position="278"/>
    </location>
</feature>
<protein>
    <submittedName>
        <fullName evidence="9">AEC family transporter</fullName>
    </submittedName>
</protein>
<reference evidence="9 10" key="1">
    <citation type="submission" date="2024-03" db="EMBL/GenBank/DDBJ databases">
        <title>Community enrichment and isolation of bacterial strains for fucoidan degradation.</title>
        <authorList>
            <person name="Sichert A."/>
        </authorList>
    </citation>
    <scope>NUCLEOTIDE SEQUENCE [LARGE SCALE GENOMIC DNA]</scope>
    <source>
        <strain evidence="9 10">AS62</strain>
    </source>
</reference>
<gene>
    <name evidence="9" type="ORF">WNY59_12690</name>
</gene>
<keyword evidence="3" id="KW-0813">Transport</keyword>
<evidence type="ECO:0000256" key="6">
    <source>
        <dbReference type="ARBA" id="ARBA00022989"/>
    </source>
</evidence>
<feature type="transmembrane region" description="Helical" evidence="8">
    <location>
        <begin position="127"/>
        <end position="146"/>
    </location>
</feature>
<feature type="transmembrane region" description="Helical" evidence="8">
    <location>
        <begin position="57"/>
        <end position="83"/>
    </location>
</feature>
<evidence type="ECO:0000256" key="2">
    <source>
        <dbReference type="ARBA" id="ARBA00010145"/>
    </source>
</evidence>
<sequence length="315" mass="32965">MLSIFLAVLPVFILIAIGYGAVRTAYVPNTVGDALNSFAVKVAVPVLLFRAMLNLDFAAAFSAPALIGFYTGAVSCFVIGIILARKIFKRRPGEAVSVGFAATFSNSVLLGIAIIERTFGSEALTPAFGIIAFHAPSLYILGMVTMELMRRDGKSLATTLKTAGKSILANSLMIGILIGVAMNFSGIQLPEPVISAIDMLATAAIPVALVGIGAAMTKYKISAGLSESMLVACLSLIVHPAIALGLTHYVFGLEPQTVRAVVTLAAMPPGMNIYIFAVMYDRAVSLAASAFLICTALSVLTATVWLYALSVIIPV</sequence>
<name>A0ABU9T8I4_9HYPH</name>
<keyword evidence="5 8" id="KW-0812">Transmembrane</keyword>
<dbReference type="EMBL" id="JBBMQO010000007">
    <property type="protein sequence ID" value="MEM5502444.1"/>
    <property type="molecule type" value="Genomic_DNA"/>
</dbReference>
<evidence type="ECO:0000256" key="7">
    <source>
        <dbReference type="ARBA" id="ARBA00023136"/>
    </source>
</evidence>
<dbReference type="PANTHER" id="PTHR36838:SF3">
    <property type="entry name" value="TRANSPORTER AUXIN EFFLUX CARRIER EC FAMILY"/>
    <property type="match status" value="1"/>
</dbReference>
<organism evidence="9 10">
    <name type="scientific">Ahrensia kielensis</name>
    <dbReference type="NCBI Taxonomy" id="76980"/>
    <lineage>
        <taxon>Bacteria</taxon>
        <taxon>Pseudomonadati</taxon>
        <taxon>Pseudomonadota</taxon>
        <taxon>Alphaproteobacteria</taxon>
        <taxon>Hyphomicrobiales</taxon>
        <taxon>Ahrensiaceae</taxon>
        <taxon>Ahrensia</taxon>
    </lineage>
</organism>
<dbReference type="Pfam" id="PF03547">
    <property type="entry name" value="Mem_trans"/>
    <property type="match status" value="1"/>
</dbReference>
<feature type="transmembrane region" description="Helical" evidence="8">
    <location>
        <begin position="167"/>
        <end position="187"/>
    </location>
</feature>
<dbReference type="PANTHER" id="PTHR36838">
    <property type="entry name" value="AUXIN EFFLUX CARRIER FAMILY PROTEIN"/>
    <property type="match status" value="1"/>
</dbReference>